<keyword evidence="2" id="KW-0378">Hydrolase</keyword>
<evidence type="ECO:0008006" key="5">
    <source>
        <dbReference type="Google" id="ProtNLM"/>
    </source>
</evidence>
<organism evidence="3 4">
    <name type="scientific">Trichomonas vaginalis (strain ATCC PRA-98 / G3)</name>
    <dbReference type="NCBI Taxonomy" id="412133"/>
    <lineage>
        <taxon>Eukaryota</taxon>
        <taxon>Metamonada</taxon>
        <taxon>Parabasalia</taxon>
        <taxon>Trichomonadida</taxon>
        <taxon>Trichomonadidae</taxon>
        <taxon>Trichomonas</taxon>
    </lineage>
</organism>
<dbReference type="KEGG" id="tva:4774678"/>
<dbReference type="Pfam" id="PF00328">
    <property type="entry name" value="His_Phos_2"/>
    <property type="match status" value="1"/>
</dbReference>
<gene>
    <name evidence="3" type="ORF">TVAG_066700</name>
</gene>
<dbReference type="InterPro" id="IPR029033">
    <property type="entry name" value="His_PPase_superfam"/>
</dbReference>
<evidence type="ECO:0000313" key="4">
    <source>
        <dbReference type="Proteomes" id="UP000001542"/>
    </source>
</evidence>
<evidence type="ECO:0000313" key="3">
    <source>
        <dbReference type="EMBL" id="EAY16665.1"/>
    </source>
</evidence>
<dbReference type="EMBL" id="DS113239">
    <property type="protein sequence ID" value="EAY16665.1"/>
    <property type="molecule type" value="Genomic_DNA"/>
</dbReference>
<dbReference type="InterPro" id="IPR000560">
    <property type="entry name" value="His_Pase_clade-2"/>
</dbReference>
<dbReference type="AlphaFoldDB" id="A2DS86"/>
<keyword evidence="4" id="KW-1185">Reference proteome</keyword>
<dbReference type="GO" id="GO:0016791">
    <property type="term" value="F:phosphatase activity"/>
    <property type="evidence" value="ECO:0000318"/>
    <property type="project" value="GO_Central"/>
</dbReference>
<dbReference type="FunCoup" id="A2DS86">
    <property type="interactions" value="32"/>
</dbReference>
<evidence type="ECO:0000256" key="1">
    <source>
        <dbReference type="ARBA" id="ARBA00005375"/>
    </source>
</evidence>
<dbReference type="Proteomes" id="UP000001542">
    <property type="component" value="Unassembled WGS sequence"/>
</dbReference>
<protein>
    <recommendedName>
        <fullName evidence="5">Histidine acid phosphatase family protein</fullName>
    </recommendedName>
</protein>
<dbReference type="PANTHER" id="PTHR11567">
    <property type="entry name" value="ACID PHOSPHATASE-RELATED"/>
    <property type="match status" value="1"/>
</dbReference>
<dbReference type="InterPro" id="IPR050645">
    <property type="entry name" value="Histidine_acid_phosphatase"/>
</dbReference>
<sequence length="382" mass="43953">MLLTIFIPTIYCADYCKAKHNIPTPMADKKLRFISIVTDPGLLTPRQSYLKKDKLGVWNCNEDDNNGFRTRIAPSLQYRHYHQVVDPLYAEYPKNCRWNDLTVQGRKNSFELGEIYRTYLVNNLKHIPEKMNPRIFRFFSAPDDCSFHSAQSFLNGFYPPLSDNEILSIETADEKNSPLMVSQSMCNDLNNNYKQFIASEKYQTFYNEAKKVTDAAVQSLGVDPTPTNTINVCKWAMAMSCNDESTLPKEFTKDVLQKCLEVSRFETLSFYLSNSTVAAAPFFNHFFKYSDKAIGLNMHVKVNYQAARNNVIAAICSLIKYEGDIPIGSHLAIEIWEDSVPDQYIRFVLNGDEIFTQRYDNFRANIESKIEGVCSEQDIYDE</sequence>
<dbReference type="SMR" id="A2DS86"/>
<dbReference type="SUPFAM" id="SSF53254">
    <property type="entry name" value="Phosphoglycerate mutase-like"/>
    <property type="match status" value="1"/>
</dbReference>
<proteinExistence type="inferred from homology"/>
<dbReference type="VEuPathDB" id="TrichDB:TVAG_066700"/>
<dbReference type="Gene3D" id="3.40.50.1240">
    <property type="entry name" value="Phosphoglycerate mutase-like"/>
    <property type="match status" value="1"/>
</dbReference>
<name>A2DS86_TRIV3</name>
<dbReference type="RefSeq" id="XP_001328888.1">
    <property type="nucleotide sequence ID" value="XM_001328853.1"/>
</dbReference>
<accession>A2DS86</accession>
<reference evidence="3" key="2">
    <citation type="journal article" date="2007" name="Science">
        <title>Draft genome sequence of the sexually transmitted pathogen Trichomonas vaginalis.</title>
        <authorList>
            <person name="Carlton J.M."/>
            <person name="Hirt R.P."/>
            <person name="Silva J.C."/>
            <person name="Delcher A.L."/>
            <person name="Schatz M."/>
            <person name="Zhao Q."/>
            <person name="Wortman J.R."/>
            <person name="Bidwell S.L."/>
            <person name="Alsmark U.C.M."/>
            <person name="Besteiro S."/>
            <person name="Sicheritz-Ponten T."/>
            <person name="Noel C.J."/>
            <person name="Dacks J.B."/>
            <person name="Foster P.G."/>
            <person name="Simillion C."/>
            <person name="Van de Peer Y."/>
            <person name="Miranda-Saavedra D."/>
            <person name="Barton G.J."/>
            <person name="Westrop G.D."/>
            <person name="Mueller S."/>
            <person name="Dessi D."/>
            <person name="Fiori P.L."/>
            <person name="Ren Q."/>
            <person name="Paulsen I."/>
            <person name="Zhang H."/>
            <person name="Bastida-Corcuera F.D."/>
            <person name="Simoes-Barbosa A."/>
            <person name="Brown M.T."/>
            <person name="Hayes R.D."/>
            <person name="Mukherjee M."/>
            <person name="Okumura C.Y."/>
            <person name="Schneider R."/>
            <person name="Smith A.J."/>
            <person name="Vanacova S."/>
            <person name="Villalvazo M."/>
            <person name="Haas B.J."/>
            <person name="Pertea M."/>
            <person name="Feldblyum T.V."/>
            <person name="Utterback T.R."/>
            <person name="Shu C.L."/>
            <person name="Osoegawa K."/>
            <person name="de Jong P.J."/>
            <person name="Hrdy I."/>
            <person name="Horvathova L."/>
            <person name="Zubacova Z."/>
            <person name="Dolezal P."/>
            <person name="Malik S.B."/>
            <person name="Logsdon J.M. Jr."/>
            <person name="Henze K."/>
            <person name="Gupta A."/>
            <person name="Wang C.C."/>
            <person name="Dunne R.L."/>
            <person name="Upcroft J.A."/>
            <person name="Upcroft P."/>
            <person name="White O."/>
            <person name="Salzberg S.L."/>
            <person name="Tang P."/>
            <person name="Chiu C.-H."/>
            <person name="Lee Y.-S."/>
            <person name="Embley T.M."/>
            <person name="Coombs G.H."/>
            <person name="Mottram J.C."/>
            <person name="Tachezy J."/>
            <person name="Fraser-Liggett C.M."/>
            <person name="Johnson P.J."/>
        </authorList>
    </citation>
    <scope>NUCLEOTIDE SEQUENCE [LARGE SCALE GENOMIC DNA]</scope>
    <source>
        <strain evidence="3">G3</strain>
    </source>
</reference>
<dbReference type="PANTHER" id="PTHR11567:SF110">
    <property type="entry name" value="2-PHOSPHOXYLOSE PHOSPHATASE 1"/>
    <property type="match status" value="1"/>
</dbReference>
<comment type="similarity">
    <text evidence="1">Belongs to the histidine acid phosphatase family.</text>
</comment>
<reference evidence="3" key="1">
    <citation type="submission" date="2006-10" db="EMBL/GenBank/DDBJ databases">
        <authorList>
            <person name="Amadeo P."/>
            <person name="Zhao Q."/>
            <person name="Wortman J."/>
            <person name="Fraser-Liggett C."/>
            <person name="Carlton J."/>
        </authorList>
    </citation>
    <scope>NUCLEOTIDE SEQUENCE</scope>
    <source>
        <strain evidence="3">G3</strain>
    </source>
</reference>
<dbReference type="VEuPathDB" id="TrichDB:TVAGG3_0078600"/>
<dbReference type="OrthoDB" id="10257284at2759"/>
<dbReference type="InParanoid" id="A2DS86"/>
<evidence type="ECO:0000256" key="2">
    <source>
        <dbReference type="ARBA" id="ARBA00022801"/>
    </source>
</evidence>